<dbReference type="InterPro" id="IPR052986">
    <property type="entry name" value="VLIG_GTPase"/>
</dbReference>
<protein>
    <recommendedName>
        <fullName evidence="3">VLIG-type G domain-containing protein</fullName>
    </recommendedName>
</protein>
<dbReference type="PANTHER" id="PTHR14819:SF9">
    <property type="entry name" value="UP-REGULATOR OF CELL PROLIFERATION-LIKE"/>
    <property type="match status" value="1"/>
</dbReference>
<organism evidence="1 2">
    <name type="scientific">Monopterus albus</name>
    <name type="common">Swamp eel</name>
    <dbReference type="NCBI Taxonomy" id="43700"/>
    <lineage>
        <taxon>Eukaryota</taxon>
        <taxon>Metazoa</taxon>
        <taxon>Chordata</taxon>
        <taxon>Craniata</taxon>
        <taxon>Vertebrata</taxon>
        <taxon>Euteleostomi</taxon>
        <taxon>Actinopterygii</taxon>
        <taxon>Neopterygii</taxon>
        <taxon>Teleostei</taxon>
        <taxon>Neoteleostei</taxon>
        <taxon>Acanthomorphata</taxon>
        <taxon>Anabantaria</taxon>
        <taxon>Synbranchiformes</taxon>
        <taxon>Synbranchidae</taxon>
        <taxon>Monopterus</taxon>
    </lineage>
</organism>
<dbReference type="STRING" id="43700.ENSMALP00000003953"/>
<evidence type="ECO:0008006" key="3">
    <source>
        <dbReference type="Google" id="ProtNLM"/>
    </source>
</evidence>
<reference evidence="1" key="2">
    <citation type="submission" date="2025-09" db="UniProtKB">
        <authorList>
            <consortium name="Ensembl"/>
        </authorList>
    </citation>
    <scope>IDENTIFICATION</scope>
</reference>
<dbReference type="AlphaFoldDB" id="A0A3Q3IHJ0"/>
<sequence>MRTKEEFSKRRLCQYSILFDLLSKHGFEKYLSYVCSYEKYVRKWIRDQIERHLSDSSKVSEFEDRHIQSSIKSISDAIKKSKMQKSDDVKKFVEDICKELGGKLVISQDAFGAFMILNNADQEQFAKWLTESVKEMGQALREKFNESHILIKLYHLHVKPQNELFSTLIGCGRQCPFCKSPCEAGGGAHSEHFASIHRTEGLGRSRWDGTKKLVTDICSSLVISDTGFCNIATNHTLHPYYWKYVMAKFNNDFAKAYDAEPADIPSSWYRILHKEAEESLRKSFFIK</sequence>
<dbReference type="Ensembl" id="ENSMALT00000004053.1">
    <property type="protein sequence ID" value="ENSMALP00000003953.1"/>
    <property type="gene ID" value="ENSMALG00000002905.1"/>
</dbReference>
<dbReference type="PANTHER" id="PTHR14819">
    <property type="entry name" value="GTP-BINDING"/>
    <property type="match status" value="1"/>
</dbReference>
<reference evidence="1" key="1">
    <citation type="submission" date="2025-08" db="UniProtKB">
        <authorList>
            <consortium name="Ensembl"/>
        </authorList>
    </citation>
    <scope>IDENTIFICATION</scope>
</reference>
<name>A0A3Q3IHJ0_MONAL</name>
<keyword evidence="2" id="KW-1185">Reference proteome</keyword>
<accession>A0A3Q3IHJ0</accession>
<dbReference type="Proteomes" id="UP000261600">
    <property type="component" value="Unplaced"/>
</dbReference>
<evidence type="ECO:0000313" key="1">
    <source>
        <dbReference type="Ensembl" id="ENSMALP00000003953.1"/>
    </source>
</evidence>
<evidence type="ECO:0000313" key="2">
    <source>
        <dbReference type="Proteomes" id="UP000261600"/>
    </source>
</evidence>
<proteinExistence type="predicted"/>